<dbReference type="AlphaFoldDB" id="A0A101ES55"/>
<evidence type="ECO:0000256" key="5">
    <source>
        <dbReference type="ARBA" id="ARBA00023136"/>
    </source>
</evidence>
<keyword evidence="2" id="KW-1003">Cell membrane</keyword>
<evidence type="ECO:0000313" key="7">
    <source>
        <dbReference type="EMBL" id="KUK23878.1"/>
    </source>
</evidence>
<evidence type="ECO:0000256" key="3">
    <source>
        <dbReference type="ARBA" id="ARBA00022692"/>
    </source>
</evidence>
<proteinExistence type="predicted"/>
<name>A0A101ES55_9THEM</name>
<keyword evidence="4 6" id="KW-1133">Transmembrane helix</keyword>
<dbReference type="GO" id="GO:0044781">
    <property type="term" value="P:bacterial-type flagellum organization"/>
    <property type="evidence" value="ECO:0007669"/>
    <property type="project" value="InterPro"/>
</dbReference>
<keyword evidence="5 6" id="KW-0472">Membrane</keyword>
<comment type="subcellular location">
    <subcellularLocation>
        <location evidence="1">Cell membrane</location>
    </subcellularLocation>
</comment>
<dbReference type="EMBL" id="LGFG01000001">
    <property type="protein sequence ID" value="KUK23878.1"/>
    <property type="molecule type" value="Genomic_DNA"/>
</dbReference>
<gene>
    <name evidence="7" type="ORF">XD57_0035</name>
</gene>
<evidence type="ECO:0000256" key="6">
    <source>
        <dbReference type="SAM" id="Phobius"/>
    </source>
</evidence>
<reference evidence="7 8" key="1">
    <citation type="journal article" date="2015" name="MBio">
        <title>Genome-Resolved Metagenomic Analysis Reveals Roles for Candidate Phyla and Other Microbial Community Members in Biogeochemical Transformations in Oil Reservoirs.</title>
        <authorList>
            <person name="Hu P."/>
            <person name="Tom L."/>
            <person name="Singh A."/>
            <person name="Thomas B.C."/>
            <person name="Baker B.J."/>
            <person name="Piceno Y.M."/>
            <person name="Andersen G.L."/>
            <person name="Banfield J.F."/>
        </authorList>
    </citation>
    <scope>NUCLEOTIDE SEQUENCE [LARGE SCALE GENOMIC DNA]</scope>
    <source>
        <strain evidence="7">46_26</strain>
    </source>
</reference>
<dbReference type="GO" id="GO:0016020">
    <property type="term" value="C:membrane"/>
    <property type="evidence" value="ECO:0007669"/>
    <property type="project" value="InterPro"/>
</dbReference>
<sequence>MSGILQFLLAFGIVLFFLLLVYYFVKRGTFIQKGSSISVLERHYLDRKTFIAIVRVIDEYFVILVTDSGATVIKKLEDYEEKSFSSMFFKKLGRKIK</sequence>
<dbReference type="InterPro" id="IPR022781">
    <property type="entry name" value="Flagellar_biosynth_FliO"/>
</dbReference>
<protein>
    <submittedName>
        <fullName evidence="7">Uncharacterized protein</fullName>
    </submittedName>
</protein>
<evidence type="ECO:0000313" key="8">
    <source>
        <dbReference type="Proteomes" id="UP000058636"/>
    </source>
</evidence>
<evidence type="ECO:0000256" key="2">
    <source>
        <dbReference type="ARBA" id="ARBA00022475"/>
    </source>
</evidence>
<keyword evidence="3 6" id="KW-0812">Transmembrane</keyword>
<dbReference type="Pfam" id="PF04347">
    <property type="entry name" value="FliO"/>
    <property type="match status" value="1"/>
</dbReference>
<feature type="transmembrane region" description="Helical" evidence="6">
    <location>
        <begin position="6"/>
        <end position="25"/>
    </location>
</feature>
<comment type="caution">
    <text evidence="7">The sequence shown here is derived from an EMBL/GenBank/DDBJ whole genome shotgun (WGS) entry which is preliminary data.</text>
</comment>
<evidence type="ECO:0000256" key="1">
    <source>
        <dbReference type="ARBA" id="ARBA00004236"/>
    </source>
</evidence>
<accession>A0A101ES55</accession>
<dbReference type="Proteomes" id="UP000058636">
    <property type="component" value="Unassembled WGS sequence"/>
</dbReference>
<dbReference type="PATRIC" id="fig|93930.3.peg.1275"/>
<organism evidence="7 8">
    <name type="scientific">Thermotoga petrophila</name>
    <dbReference type="NCBI Taxonomy" id="93929"/>
    <lineage>
        <taxon>Bacteria</taxon>
        <taxon>Thermotogati</taxon>
        <taxon>Thermotogota</taxon>
        <taxon>Thermotogae</taxon>
        <taxon>Thermotogales</taxon>
        <taxon>Thermotogaceae</taxon>
        <taxon>Thermotoga</taxon>
    </lineage>
</organism>
<evidence type="ECO:0000256" key="4">
    <source>
        <dbReference type="ARBA" id="ARBA00022989"/>
    </source>
</evidence>